<evidence type="ECO:0000256" key="9">
    <source>
        <dbReference type="SAM" id="Phobius"/>
    </source>
</evidence>
<name>A0A1B7LFI6_9FIRM</name>
<protein>
    <submittedName>
        <fullName evidence="11">Acyltransferase</fullName>
    </submittedName>
</protein>
<sequence length="666" mass="70865">MPEPVKGNGRYLPGLDGLRALAVLAVIAYHLNLSFAPGGLLGVGVFFVISGYLITGLLVAEWQDNQQINLKNFWLRRARRLLPALVIMLVVVTGWVTLFDRARLAGLREDVVAAMLYVSNWWFVFHHVSYFARFGPPSPLGHLWSLAVEEQFYLLWPLLLWFGLRHIPRRSVLIFLTLAGAACSALAMAVIYQPGSDPSRVYYGTDTRAFALLIGSALALVRPGAILSVRLPHRAHPGIDLAGGAGLLVMLLMIRWTNQYETFLYRGGLLLLSVAAAVLVAALAHPASRLGKALGCRPLRWLGVRSYGIYLWHYPVIILTSPAVDTGGVDLFRAALQITACIVLAALSWRFIEDPIRHGALQKLWGQKHSPVRERRRRNRLPVTTWIVSAAAVFVLGVFCAGMTGIVSATAGSSVQPAGLTSTGPASSPGCRAEQGNTGNTGKGGLTPSGSDAAPRPDRGKPATAPGGAGKAGPGTKTGSPDAATPAQDQGTGRISGGTGVSTPAKAAPGRGVTAIGDSVLVDAAPYLRQQLPGIVIDAKIGRQLTEARTVVDRLRAQGELGNRVIIELGTNGPFTPDQLMSLLKSLGPVQQVILVNTRVPRPWEGVVNATLAQVATTFPHATLVDWYTASAGHNSFFSPDGVHLNPAGAKYYATQLAGAVQPEKG</sequence>
<feature type="transmembrane region" description="Helical" evidence="9">
    <location>
        <begin position="212"/>
        <end position="231"/>
    </location>
</feature>
<dbReference type="STRING" id="1838280.A6M21_09240"/>
<dbReference type="InterPro" id="IPR002656">
    <property type="entry name" value="Acyl_transf_3_dom"/>
</dbReference>
<evidence type="ECO:0000256" key="2">
    <source>
        <dbReference type="ARBA" id="ARBA00022475"/>
    </source>
</evidence>
<dbReference type="GO" id="GO:0005886">
    <property type="term" value="C:plasma membrane"/>
    <property type="evidence" value="ECO:0007669"/>
    <property type="project" value="UniProtKB-SubCell"/>
</dbReference>
<dbReference type="AlphaFoldDB" id="A0A1B7LFI6"/>
<evidence type="ECO:0000313" key="12">
    <source>
        <dbReference type="Proteomes" id="UP000078532"/>
    </source>
</evidence>
<feature type="transmembrane region" description="Helical" evidence="9">
    <location>
        <begin position="80"/>
        <end position="99"/>
    </location>
</feature>
<feature type="region of interest" description="Disordered" evidence="8">
    <location>
        <begin position="414"/>
        <end position="511"/>
    </location>
</feature>
<evidence type="ECO:0000256" key="1">
    <source>
        <dbReference type="ARBA" id="ARBA00004651"/>
    </source>
</evidence>
<dbReference type="CDD" id="cd01840">
    <property type="entry name" value="SGNH_hydrolase_yrhL_like"/>
    <property type="match status" value="1"/>
</dbReference>
<feature type="transmembrane region" description="Helical" evidence="9">
    <location>
        <begin position="171"/>
        <end position="192"/>
    </location>
</feature>
<feature type="transmembrane region" description="Helical" evidence="9">
    <location>
        <begin position="38"/>
        <end position="60"/>
    </location>
</feature>
<dbReference type="EMBL" id="LYVF01000137">
    <property type="protein sequence ID" value="OAT82323.1"/>
    <property type="molecule type" value="Genomic_DNA"/>
</dbReference>
<evidence type="ECO:0000259" key="10">
    <source>
        <dbReference type="Pfam" id="PF01757"/>
    </source>
</evidence>
<feature type="transmembrane region" description="Helical" evidence="9">
    <location>
        <begin position="143"/>
        <end position="164"/>
    </location>
</feature>
<keyword evidence="7 11" id="KW-0012">Acyltransferase</keyword>
<dbReference type="GO" id="GO:0016747">
    <property type="term" value="F:acyltransferase activity, transferring groups other than amino-acyl groups"/>
    <property type="evidence" value="ECO:0007669"/>
    <property type="project" value="InterPro"/>
</dbReference>
<dbReference type="GO" id="GO:0009103">
    <property type="term" value="P:lipopolysaccharide biosynthetic process"/>
    <property type="evidence" value="ECO:0007669"/>
    <property type="project" value="TreeGrafter"/>
</dbReference>
<dbReference type="Proteomes" id="UP000078532">
    <property type="component" value="Unassembled WGS sequence"/>
</dbReference>
<dbReference type="Pfam" id="PF01757">
    <property type="entry name" value="Acyl_transf_3"/>
    <property type="match status" value="1"/>
</dbReference>
<feature type="compositionally biased region" description="Polar residues" evidence="8">
    <location>
        <begin position="414"/>
        <end position="426"/>
    </location>
</feature>
<keyword evidence="5 9" id="KW-1133">Transmembrane helix</keyword>
<dbReference type="OrthoDB" id="9798935at2"/>
<keyword evidence="6 9" id="KW-0472">Membrane</keyword>
<evidence type="ECO:0000313" key="11">
    <source>
        <dbReference type="EMBL" id="OAT82323.1"/>
    </source>
</evidence>
<evidence type="ECO:0000256" key="4">
    <source>
        <dbReference type="ARBA" id="ARBA00022692"/>
    </source>
</evidence>
<dbReference type="PANTHER" id="PTHR23028:SF53">
    <property type="entry name" value="ACYL_TRANSF_3 DOMAIN-CONTAINING PROTEIN"/>
    <property type="match status" value="1"/>
</dbReference>
<dbReference type="RefSeq" id="WP_066667849.1">
    <property type="nucleotide sequence ID" value="NZ_LYVF01000137.1"/>
</dbReference>
<feature type="domain" description="Acyltransferase 3" evidence="10">
    <location>
        <begin position="13"/>
        <end position="345"/>
    </location>
</feature>
<reference evidence="11 12" key="1">
    <citation type="submission" date="2016-04" db="EMBL/GenBank/DDBJ databases">
        <authorList>
            <person name="Evans L.H."/>
            <person name="Alamgir A."/>
            <person name="Owens N."/>
            <person name="Weber N.D."/>
            <person name="Virtaneva K."/>
            <person name="Barbian K."/>
            <person name="Babar A."/>
            <person name="Rosenke K."/>
        </authorList>
    </citation>
    <scope>NUCLEOTIDE SEQUENCE [LARGE SCALE GENOMIC DNA]</scope>
    <source>
        <strain evidence="11 12">LMa1</strain>
    </source>
</reference>
<feature type="transmembrane region" description="Helical" evidence="9">
    <location>
        <begin position="383"/>
        <end position="407"/>
    </location>
</feature>
<evidence type="ECO:0000256" key="5">
    <source>
        <dbReference type="ARBA" id="ARBA00022989"/>
    </source>
</evidence>
<keyword evidence="3 11" id="KW-0808">Transferase</keyword>
<accession>A0A1B7LFI6</accession>
<dbReference type="InterPro" id="IPR036514">
    <property type="entry name" value="SGNH_hydro_sf"/>
</dbReference>
<feature type="transmembrane region" description="Helical" evidence="9">
    <location>
        <begin position="111"/>
        <end position="131"/>
    </location>
</feature>
<evidence type="ECO:0000256" key="3">
    <source>
        <dbReference type="ARBA" id="ARBA00022679"/>
    </source>
</evidence>
<dbReference type="Gene3D" id="3.40.50.1110">
    <property type="entry name" value="SGNH hydrolase"/>
    <property type="match status" value="1"/>
</dbReference>
<feature type="transmembrane region" description="Helical" evidence="9">
    <location>
        <begin position="238"/>
        <end position="257"/>
    </location>
</feature>
<evidence type="ECO:0000256" key="7">
    <source>
        <dbReference type="ARBA" id="ARBA00023315"/>
    </source>
</evidence>
<evidence type="ECO:0000256" key="8">
    <source>
        <dbReference type="SAM" id="MobiDB-lite"/>
    </source>
</evidence>
<keyword evidence="2" id="KW-1003">Cell membrane</keyword>
<feature type="transmembrane region" description="Helical" evidence="9">
    <location>
        <begin position="304"/>
        <end position="322"/>
    </location>
</feature>
<comment type="subcellular location">
    <subcellularLocation>
        <location evidence="1">Cell membrane</location>
        <topology evidence="1">Multi-pass membrane protein</topology>
    </subcellularLocation>
</comment>
<dbReference type="PANTHER" id="PTHR23028">
    <property type="entry name" value="ACETYLTRANSFERASE"/>
    <property type="match status" value="1"/>
</dbReference>
<dbReference type="InterPro" id="IPR050879">
    <property type="entry name" value="Acyltransferase_3"/>
</dbReference>
<keyword evidence="4 9" id="KW-0812">Transmembrane</keyword>
<feature type="transmembrane region" description="Helical" evidence="9">
    <location>
        <begin position="334"/>
        <end position="352"/>
    </location>
</feature>
<proteinExistence type="predicted"/>
<comment type="caution">
    <text evidence="11">The sequence shown here is derived from an EMBL/GenBank/DDBJ whole genome shotgun (WGS) entry which is preliminary data.</text>
</comment>
<gene>
    <name evidence="11" type="ORF">A6M21_09240</name>
</gene>
<feature type="transmembrane region" description="Helical" evidence="9">
    <location>
        <begin position="263"/>
        <end position="284"/>
    </location>
</feature>
<organism evidence="11 12">
    <name type="scientific">Desulfotomaculum copahuensis</name>
    <dbReference type="NCBI Taxonomy" id="1838280"/>
    <lineage>
        <taxon>Bacteria</taxon>
        <taxon>Bacillati</taxon>
        <taxon>Bacillota</taxon>
        <taxon>Clostridia</taxon>
        <taxon>Eubacteriales</taxon>
        <taxon>Desulfotomaculaceae</taxon>
        <taxon>Desulfotomaculum</taxon>
    </lineage>
</organism>
<keyword evidence="12" id="KW-1185">Reference proteome</keyword>
<feature type="transmembrane region" description="Helical" evidence="9">
    <location>
        <begin position="12"/>
        <end position="31"/>
    </location>
</feature>
<evidence type="ECO:0000256" key="6">
    <source>
        <dbReference type="ARBA" id="ARBA00023136"/>
    </source>
</evidence>
<dbReference type="SUPFAM" id="SSF52266">
    <property type="entry name" value="SGNH hydrolase"/>
    <property type="match status" value="1"/>
</dbReference>